<sequence>MTNKGVPTPLPHIWSSCGFVLICMRCGFLERGTMITRKENEYDDYGILTDFEKLYQAHRSCRKGKRWKDSVATYDIRALESTLYLQYLLQTGQYRMGKYHCFTVNERGKERNIKSTQYKDRVVQKNLCDNILTPRITPTFTCSNGASLKNKGTDFTLDCLKEDLRHFYKKHGTSGFILVSDFKGYFDSLPHDLLNEMYEKEFKDEKIIKLIRMIHASTGGEVGVPLGNQLSQLDALMAASPIDHMIKERLRIEGHSRYMDDFYLIHESKEHLKYCLEEIRKKANELGLRLNDKKTKIVPVTTGINFLGFHVYLTESGKIVFRVKAKTKSHERQKLRKQKEKVERRELTFETVKESYQAWKAHVKRGNTYYVLQEMDCYFYGLFINYLSESEKARYEKLKKYSKQRQRKKKQKQEVKNNAKITKQPTSGGEGKRYTDSL</sequence>
<keyword evidence="1" id="KW-0548">Nucleotidyltransferase</keyword>
<evidence type="ECO:0000313" key="2">
    <source>
        <dbReference type="Proteomes" id="UP000304953"/>
    </source>
</evidence>
<evidence type="ECO:0000313" key="1">
    <source>
        <dbReference type="EMBL" id="TGY93448.1"/>
    </source>
</evidence>
<reference evidence="1" key="1">
    <citation type="submission" date="2019-04" db="EMBL/GenBank/DDBJ databases">
        <title>Microbes associate with the intestines of laboratory mice.</title>
        <authorList>
            <person name="Navarre W."/>
            <person name="Wong E."/>
            <person name="Huang K."/>
            <person name="Tropini C."/>
            <person name="Ng K."/>
            <person name="Yu B."/>
        </authorList>
    </citation>
    <scope>NUCLEOTIDE SEQUENCE</scope>
    <source>
        <strain evidence="1">NM01_1-7b</strain>
    </source>
</reference>
<comment type="caution">
    <text evidence="1">The sequence shown here is derived from an EMBL/GenBank/DDBJ whole genome shotgun (WGS) entry which is preliminary data.</text>
</comment>
<name>A0AC61RSS5_9FIRM</name>
<keyword evidence="1" id="KW-0695">RNA-directed DNA polymerase</keyword>
<gene>
    <name evidence="1" type="ORF">E5329_18700</name>
</gene>
<keyword evidence="2" id="KW-1185">Reference proteome</keyword>
<dbReference type="Proteomes" id="UP000304953">
    <property type="component" value="Unassembled WGS sequence"/>
</dbReference>
<organism evidence="1 2">
    <name type="scientific">Petralouisia muris</name>
    <dbReference type="NCBI Taxonomy" id="3032872"/>
    <lineage>
        <taxon>Bacteria</taxon>
        <taxon>Bacillati</taxon>
        <taxon>Bacillota</taxon>
        <taxon>Clostridia</taxon>
        <taxon>Lachnospirales</taxon>
        <taxon>Lachnospiraceae</taxon>
        <taxon>Petralouisia</taxon>
    </lineage>
</organism>
<protein>
    <submittedName>
        <fullName evidence="1">Reverse transcriptase</fullName>
    </submittedName>
</protein>
<dbReference type="EMBL" id="SRYA01000044">
    <property type="protein sequence ID" value="TGY93448.1"/>
    <property type="molecule type" value="Genomic_DNA"/>
</dbReference>
<proteinExistence type="predicted"/>
<accession>A0AC61RSS5</accession>
<keyword evidence="1" id="KW-0808">Transferase</keyword>